<name>A0AB73ILJ2_9BURK</name>
<gene>
    <name evidence="1" type="ORF">J2793_005492</name>
</gene>
<evidence type="ECO:0000313" key="1">
    <source>
        <dbReference type="EMBL" id="MDP9650024.1"/>
    </source>
</evidence>
<dbReference type="Proteomes" id="UP001229486">
    <property type="component" value="Unassembled WGS sequence"/>
</dbReference>
<protein>
    <submittedName>
        <fullName evidence="1">Uncharacterized protein</fullName>
    </submittedName>
</protein>
<comment type="caution">
    <text evidence="1">The sequence shown here is derived from an EMBL/GenBank/DDBJ whole genome shotgun (WGS) entry which is preliminary data.</text>
</comment>
<sequence>MHWLDADYALLQAVLCVMTLRSSAMRARYSRIA</sequence>
<dbReference type="AlphaFoldDB" id="A0AB73ILJ2"/>
<proteinExistence type="predicted"/>
<dbReference type="EMBL" id="JAURTK010000007">
    <property type="protein sequence ID" value="MDP9650024.1"/>
    <property type="molecule type" value="Genomic_DNA"/>
</dbReference>
<accession>A0AB73ILJ2</accession>
<evidence type="ECO:0000313" key="2">
    <source>
        <dbReference type="Proteomes" id="UP001229486"/>
    </source>
</evidence>
<organism evidence="1 2">
    <name type="scientific">Paraburkholderia caledonica</name>
    <dbReference type="NCBI Taxonomy" id="134536"/>
    <lineage>
        <taxon>Bacteria</taxon>
        <taxon>Pseudomonadati</taxon>
        <taxon>Pseudomonadota</taxon>
        <taxon>Betaproteobacteria</taxon>
        <taxon>Burkholderiales</taxon>
        <taxon>Burkholderiaceae</taxon>
        <taxon>Paraburkholderia</taxon>
    </lineage>
</organism>
<reference evidence="1" key="1">
    <citation type="submission" date="2023-07" db="EMBL/GenBank/DDBJ databases">
        <title>Sorghum-associated microbial communities from plants grown in Nebraska, USA.</title>
        <authorList>
            <person name="Schachtman D."/>
        </authorList>
    </citation>
    <scope>NUCLEOTIDE SEQUENCE</scope>
    <source>
        <strain evidence="1">DS1061</strain>
    </source>
</reference>